<dbReference type="Pfam" id="PF00108">
    <property type="entry name" value="Thiolase_N"/>
    <property type="match status" value="1"/>
</dbReference>
<dbReference type="PIRSF" id="PIRSF000429">
    <property type="entry name" value="Ac-CoA_Ac_transf"/>
    <property type="match status" value="1"/>
</dbReference>
<dbReference type="PANTHER" id="PTHR42870:SF1">
    <property type="entry name" value="NON-SPECIFIC LIPID-TRANSFER PROTEIN-LIKE 2"/>
    <property type="match status" value="1"/>
</dbReference>
<dbReference type="GO" id="GO:0016747">
    <property type="term" value="F:acyltransferase activity, transferring groups other than amino-acyl groups"/>
    <property type="evidence" value="ECO:0007669"/>
    <property type="project" value="InterPro"/>
</dbReference>
<keyword evidence="4" id="KW-0808">Transferase</keyword>
<gene>
    <name evidence="4" type="ORF">SAMN05421752_11135</name>
</gene>
<dbReference type="GO" id="GO:0008299">
    <property type="term" value="P:isoprenoid biosynthetic process"/>
    <property type="evidence" value="ECO:0007669"/>
    <property type="project" value="UniProtKB-KW"/>
</dbReference>
<dbReference type="Gene3D" id="3.40.47.10">
    <property type="match status" value="1"/>
</dbReference>
<sequence length="392" mass="41793">MPRTQQASERVAIVGASMTQFGQREGWIMDLLAEAGLECLEDAGVDAENVEHLYVSNMASGEFEGMTGVPNALAHDLDAMPAYTQRVDQTSSSGGAGIYAAWQSIASGASDMTLLVGGEKMSHRSTPETTDIIASVTHPVEYKTGVTLPSFAGLTARHYLERFDAPRESLGKVAVKNHKNGVDNPNAQFQKEVDLETVLESPIVADPLRLYDFCPITDGSAALLFCPESVAEEYTDEYVVVAGVDGATDTHVVHEREDPTIMGGVVESGKGAYKMSGYGPDDIDVAELHDMFTILEFLQMEGLGFADQGEAWKLVEEGYTKRDTGELPVNTSGGLKSKGHPLGASGIAQGVEIYEQLMGEAGPRQVDADIGLACNVGGFGNCVITTIMETAQ</sequence>
<dbReference type="Proteomes" id="UP000185936">
    <property type="component" value="Unassembled WGS sequence"/>
</dbReference>
<evidence type="ECO:0000259" key="2">
    <source>
        <dbReference type="Pfam" id="PF00108"/>
    </source>
</evidence>
<feature type="domain" description="Thiolase C-terminal" evidence="3">
    <location>
        <begin position="247"/>
        <end position="389"/>
    </location>
</feature>
<evidence type="ECO:0000259" key="3">
    <source>
        <dbReference type="Pfam" id="PF22691"/>
    </source>
</evidence>
<dbReference type="PANTHER" id="PTHR42870">
    <property type="entry name" value="ACETYL-COA C-ACETYLTRANSFERASE"/>
    <property type="match status" value="1"/>
</dbReference>
<reference evidence="5" key="1">
    <citation type="submission" date="2017-01" db="EMBL/GenBank/DDBJ databases">
        <authorList>
            <person name="Varghese N."/>
            <person name="Submissions S."/>
        </authorList>
    </citation>
    <scope>NUCLEOTIDE SEQUENCE [LARGE SCALE GENOMIC DNA]</scope>
    <source>
        <strain evidence="5">type strain: HArc-</strain>
    </source>
</reference>
<dbReference type="OrthoDB" id="167534at2157"/>
<dbReference type="InterPro" id="IPR055140">
    <property type="entry name" value="Thiolase_C_2"/>
</dbReference>
<evidence type="ECO:0000313" key="4">
    <source>
        <dbReference type="EMBL" id="SIS10226.1"/>
    </source>
</evidence>
<keyword evidence="5" id="KW-1185">Reference proteome</keyword>
<evidence type="ECO:0000313" key="5">
    <source>
        <dbReference type="Proteomes" id="UP000185936"/>
    </source>
</evidence>
<dbReference type="CDD" id="cd00829">
    <property type="entry name" value="SCP-x_thiolase"/>
    <property type="match status" value="1"/>
</dbReference>
<dbReference type="Pfam" id="PF22691">
    <property type="entry name" value="Thiolase_C_1"/>
    <property type="match status" value="1"/>
</dbReference>
<proteinExistence type="predicted"/>
<dbReference type="InterPro" id="IPR020616">
    <property type="entry name" value="Thiolase_N"/>
</dbReference>
<dbReference type="SUPFAM" id="SSF53901">
    <property type="entry name" value="Thiolase-like"/>
    <property type="match status" value="1"/>
</dbReference>
<name>A0A1N7GCG9_9EURY</name>
<feature type="domain" description="Thiolase N-terminal" evidence="2">
    <location>
        <begin position="11"/>
        <end position="229"/>
    </location>
</feature>
<protein>
    <submittedName>
        <fullName evidence="4">Acetyl-CoA C-acetyltransferase</fullName>
    </submittedName>
</protein>
<dbReference type="RefSeq" id="WP_076609929.1">
    <property type="nucleotide sequence ID" value="NZ_FTNR01000011.1"/>
</dbReference>
<dbReference type="InterPro" id="IPR016039">
    <property type="entry name" value="Thiolase-like"/>
</dbReference>
<accession>A0A1N7GCG9</accession>
<dbReference type="STRING" id="308853.SAMN05421752_11135"/>
<evidence type="ECO:0000256" key="1">
    <source>
        <dbReference type="ARBA" id="ARBA00023229"/>
    </source>
</evidence>
<dbReference type="InterPro" id="IPR002155">
    <property type="entry name" value="Thiolase"/>
</dbReference>
<dbReference type="EMBL" id="FTNR01000011">
    <property type="protein sequence ID" value="SIS10226.1"/>
    <property type="molecule type" value="Genomic_DNA"/>
</dbReference>
<dbReference type="AlphaFoldDB" id="A0A1N7GCG9"/>
<keyword evidence="1" id="KW-0414">Isoprene biosynthesis</keyword>
<organism evidence="4 5">
    <name type="scientific">Natronorubrum thiooxidans</name>
    <dbReference type="NCBI Taxonomy" id="308853"/>
    <lineage>
        <taxon>Archaea</taxon>
        <taxon>Methanobacteriati</taxon>
        <taxon>Methanobacteriota</taxon>
        <taxon>Stenosarchaea group</taxon>
        <taxon>Halobacteria</taxon>
        <taxon>Halobacteriales</taxon>
        <taxon>Natrialbaceae</taxon>
        <taxon>Natronorubrum</taxon>
    </lineage>
</organism>